<name>A0A844T4Q8_9BRAD</name>
<organism evidence="1 2">
    <name type="scientific">Bradyrhizobium pachyrhizi</name>
    <dbReference type="NCBI Taxonomy" id="280333"/>
    <lineage>
        <taxon>Bacteria</taxon>
        <taxon>Pseudomonadati</taxon>
        <taxon>Pseudomonadota</taxon>
        <taxon>Alphaproteobacteria</taxon>
        <taxon>Hyphomicrobiales</taxon>
        <taxon>Nitrobacteraceae</taxon>
        <taxon>Bradyrhizobium</taxon>
    </lineage>
</organism>
<comment type="caution">
    <text evidence="1">The sequence shown here is derived from an EMBL/GenBank/DDBJ whole genome shotgun (WGS) entry which is preliminary data.</text>
</comment>
<evidence type="ECO:0000313" key="2">
    <source>
        <dbReference type="Proteomes" id="UP000436468"/>
    </source>
</evidence>
<reference evidence="1 2" key="1">
    <citation type="submission" date="2019-12" db="EMBL/GenBank/DDBJ databases">
        <title>Draft genome sequences Bradyrhizobium cajani AMBPC1010, Bradyrhizobium pachyrhizi AMBPC1040 and Bradyrhizobium yuanmingense ALSPC3051, three plant growth promoting strains isolated from nodules of Cajanus cajan L. in Dominican Republic.</title>
        <authorList>
            <person name="Flores-Felix J.D."/>
            <person name="Araujo J."/>
            <person name="Diaz-Alcantara C."/>
            <person name="Gonzalez-Andres F."/>
            <person name="Velazquez E."/>
        </authorList>
    </citation>
    <scope>NUCLEOTIDE SEQUENCE [LARGE SCALE GENOMIC DNA]</scope>
    <source>
        <strain evidence="1 2">1040</strain>
    </source>
</reference>
<gene>
    <name evidence="1" type="ORF">GPL21_41230</name>
</gene>
<dbReference type="RefSeq" id="WP_157348942.1">
    <property type="nucleotide sequence ID" value="NZ_WQNF01000080.1"/>
</dbReference>
<sequence length="423" mass="47324">METMEAYLRRKHEELQLLDAHLDESFAPPTPKSINEAIALKFKLTAAIRAQHDLKDWTTTETAWSHRKKSSDSPFDFRYDYQRADLDVAGPSFYDLGDDIEWETVYTSSGMASISALLLASSHLFARADIVSLPGTYGETLEFIEAYAPHLKSITAAEVMGAPASGASHRILLLDSCTSARDFEACLRSRWAQFDLCIFDNSCLAGGSGKIARALRKARRCGVPVAMIRSHTKLDSLGVEYGRLGSTTFVRSAEADLWARSPLRNLPDEMRNAVRLLGGAALPAHFPPYVGSPEYRSLTTRRVAAIIRNSRRTARFFRQALGNLVRQANFAHGLYVLLKCRRPLDEEEARQAATEMSRDLGLAGFPIRHAGSFGFDFAATEWFHDMTTGTFSVRIAVPDLPTKVWDEETRAIARWWNEHDCRA</sequence>
<dbReference type="EMBL" id="WQNF01000080">
    <property type="protein sequence ID" value="MVT71409.1"/>
    <property type="molecule type" value="Genomic_DNA"/>
</dbReference>
<accession>A0A844T4Q8</accession>
<dbReference type="Proteomes" id="UP000436468">
    <property type="component" value="Unassembled WGS sequence"/>
</dbReference>
<protein>
    <recommendedName>
        <fullName evidence="3">Aminotransferase class I/classII domain-containing protein</fullName>
    </recommendedName>
</protein>
<dbReference type="AlphaFoldDB" id="A0A844T4Q8"/>
<keyword evidence="2" id="KW-1185">Reference proteome</keyword>
<proteinExistence type="predicted"/>
<evidence type="ECO:0000313" key="1">
    <source>
        <dbReference type="EMBL" id="MVT71409.1"/>
    </source>
</evidence>
<evidence type="ECO:0008006" key="3">
    <source>
        <dbReference type="Google" id="ProtNLM"/>
    </source>
</evidence>